<evidence type="ECO:0000259" key="2">
    <source>
        <dbReference type="Pfam" id="PF03795"/>
    </source>
</evidence>
<evidence type="ECO:0000313" key="3">
    <source>
        <dbReference type="EMBL" id="QSB05382.1"/>
    </source>
</evidence>
<evidence type="ECO:0000256" key="1">
    <source>
        <dbReference type="ARBA" id="ARBA00007689"/>
    </source>
</evidence>
<dbReference type="InterPro" id="IPR011008">
    <property type="entry name" value="Dimeric_a/b-barrel"/>
</dbReference>
<dbReference type="RefSeq" id="WP_213171390.1">
    <property type="nucleotide sequence ID" value="NZ_CP070496.1"/>
</dbReference>
<comment type="similarity">
    <text evidence="1">Belongs to the YciI family.</text>
</comment>
<reference evidence="3" key="1">
    <citation type="submission" date="2021-02" db="EMBL/GenBank/DDBJ databases">
        <title>Natronoglycomyces albus gen. nov., sp. nov, a haloalkaliphilic actinobacterium from a soda solonchak soil.</title>
        <authorList>
            <person name="Sorokin D.Y."/>
            <person name="Khijniak T.V."/>
            <person name="Zakharycheva A.P."/>
            <person name="Boueva O.V."/>
            <person name="Ariskina E.V."/>
            <person name="Hahnke R.L."/>
            <person name="Bunk B."/>
            <person name="Sproer C."/>
            <person name="Schumann P."/>
            <person name="Evtushenko L.I."/>
            <person name="Kublanov I.V."/>
        </authorList>
    </citation>
    <scope>NUCLEOTIDE SEQUENCE</scope>
    <source>
        <strain evidence="3">DSM 106290</strain>
    </source>
</reference>
<name>A0A895XNN3_9ACTN</name>
<dbReference type="KEGG" id="nav:JQS30_00075"/>
<proteinExistence type="inferred from homology"/>
<dbReference type="PANTHER" id="PTHR35174:SF3">
    <property type="entry name" value="BLL7171 PROTEIN"/>
    <property type="match status" value="1"/>
</dbReference>
<accession>A0A895XNN3</accession>
<dbReference type="Pfam" id="PF03795">
    <property type="entry name" value="YCII"/>
    <property type="match status" value="1"/>
</dbReference>
<dbReference type="AlphaFoldDB" id="A0A895XNN3"/>
<dbReference type="EMBL" id="CP070496">
    <property type="protein sequence ID" value="QSB05382.1"/>
    <property type="molecule type" value="Genomic_DNA"/>
</dbReference>
<feature type="domain" description="YCII-related" evidence="2">
    <location>
        <begin position="22"/>
        <end position="114"/>
    </location>
</feature>
<evidence type="ECO:0000313" key="4">
    <source>
        <dbReference type="Proteomes" id="UP000662939"/>
    </source>
</evidence>
<dbReference type="SUPFAM" id="SSF54909">
    <property type="entry name" value="Dimeric alpha+beta barrel"/>
    <property type="match status" value="1"/>
</dbReference>
<protein>
    <recommendedName>
        <fullName evidence="2">YCII-related domain-containing protein</fullName>
    </recommendedName>
</protein>
<dbReference type="PANTHER" id="PTHR35174">
    <property type="entry name" value="BLL7171 PROTEIN-RELATED"/>
    <property type="match status" value="1"/>
</dbReference>
<sequence length="119" mass="12847">MAHYAMMVWGPSEAGQFGTYSSAEEYEAQMKATGLFNAKLERQGRLIYANGMGSASASTVVDNRGPAPMITDGPYAELTEYINGFWIIEAADLDEALNLAAEASRACSREIEVRPMGGE</sequence>
<keyword evidence="4" id="KW-1185">Reference proteome</keyword>
<dbReference type="Gene3D" id="3.30.70.1060">
    <property type="entry name" value="Dimeric alpha+beta barrel"/>
    <property type="match status" value="1"/>
</dbReference>
<organism evidence="3 4">
    <name type="scientific">Natronoglycomyces albus</name>
    <dbReference type="NCBI Taxonomy" id="2811108"/>
    <lineage>
        <taxon>Bacteria</taxon>
        <taxon>Bacillati</taxon>
        <taxon>Actinomycetota</taxon>
        <taxon>Actinomycetes</taxon>
        <taxon>Glycomycetales</taxon>
        <taxon>Glycomycetaceae</taxon>
        <taxon>Natronoglycomyces</taxon>
    </lineage>
</organism>
<gene>
    <name evidence="3" type="ORF">JQS30_00075</name>
</gene>
<dbReference type="InterPro" id="IPR005545">
    <property type="entry name" value="YCII"/>
</dbReference>
<dbReference type="Proteomes" id="UP000662939">
    <property type="component" value="Chromosome"/>
</dbReference>